<keyword evidence="1" id="KW-1185">Reference proteome</keyword>
<dbReference type="RefSeq" id="XP_045150260.1">
    <property type="nucleotide sequence ID" value="XM_045294325.1"/>
</dbReference>
<sequence length="784" mass="87651">MYLETRRAICVFWIFLQVQGIKDISMKIYHSEIKDMGNAPRMGTTEGPTEMFPGSTLRRIFNLAKHRAKRSVFSPTGVKVCPQESMKQILASLQAYYRLRVCQEAVWEAYRIFWDRIPDTGEYQDWVSICQQETFCPFDIGKNFSNSPEHLALLQQRLKQTTFPERKDEIITVETLESPGEIPVLSTDDASASPEPLTPDGVILNQILNETLKDTKMPTEGRETEFDNVFGDSLEQKVGLSITLASERFKGDLTNSQSPYYHQLAAKTQLQIQKILKKLPGFKEIHVLGFRPKRERDGPNFIEVQLMTIFRMENPETKSPADYLLPLDSNKIENHGIMENKQPGISPITTELKKLISRAFEEDQSLDMGTIQFIDDTTGSLTGSAANMQPEFSTTLAGPTKDAALSSELPFDQSRYETVDRTEHDLRDSSWSPPTMTASSRSEIQHLFAGSRIFPLTEQGVTDIVAIDSTAFVPGITIPTDGYSASSQSAVGISYSPGASEDSRLSTDNQDMIRHLGMDLTNIPASSEVPTQSGYVPTPHHFLENTTFVPVQDITTSARTTAAKSQALVVFFSLHVANMPFSNKLFNKSSPEYQALEQRFTQLLVPYLQANLTGFKQLKILNFRNGSVIVNSKIQFAQSVPYNLTKAVRWVLEDFRSTAAQQLDLEIDSYSLTIEPADQADPCKALACGKFAQCVMNEGTKEAECRCRPGHEQQEGVDHLDAGFCGPTEGCADIPGEGVTCKSPDHSKSRTSETRVKKFPCQQNNKKIYTQLPLHEDFINFVQG</sequence>
<evidence type="ECO:0000313" key="1">
    <source>
        <dbReference type="Proteomes" id="UP000694863"/>
    </source>
</evidence>
<name>A0AC55DET7_ECHTE</name>
<organism evidence="1 2">
    <name type="scientific">Echinops telfairi</name>
    <name type="common">Lesser hedgehog tenrec</name>
    <dbReference type="NCBI Taxonomy" id="9371"/>
    <lineage>
        <taxon>Eukaryota</taxon>
        <taxon>Metazoa</taxon>
        <taxon>Chordata</taxon>
        <taxon>Craniata</taxon>
        <taxon>Vertebrata</taxon>
        <taxon>Euteleostomi</taxon>
        <taxon>Mammalia</taxon>
        <taxon>Eutheria</taxon>
        <taxon>Afrotheria</taxon>
        <taxon>Tenrecidae</taxon>
        <taxon>Tenrecinae</taxon>
        <taxon>Echinops</taxon>
    </lineage>
</organism>
<gene>
    <name evidence="2" type="primary">IMPG1</name>
</gene>
<proteinExistence type="predicted"/>
<evidence type="ECO:0000313" key="2">
    <source>
        <dbReference type="RefSeq" id="XP_045150260.1"/>
    </source>
</evidence>
<reference evidence="2" key="1">
    <citation type="submission" date="2025-08" db="UniProtKB">
        <authorList>
            <consortium name="RefSeq"/>
        </authorList>
    </citation>
    <scope>IDENTIFICATION</scope>
</reference>
<protein>
    <submittedName>
        <fullName evidence="2">Interphotoreceptor matrix proteoglycan 1</fullName>
    </submittedName>
</protein>
<accession>A0AC55DET7</accession>
<dbReference type="Proteomes" id="UP000694863">
    <property type="component" value="Unplaced"/>
</dbReference>